<accession>A0AAE8SCD2</accession>
<comment type="caution">
    <text evidence="1">The sequence shown here is derived from an EMBL/GenBank/DDBJ whole genome shotgun (WGS) entry which is preliminary data.</text>
</comment>
<dbReference type="EMBL" id="ONZP01000001">
    <property type="protein sequence ID" value="SPJ70274.1"/>
    <property type="molecule type" value="Genomic_DNA"/>
</dbReference>
<gene>
    <name evidence="1" type="ORF">FTOL_00002</name>
</gene>
<evidence type="ECO:0000313" key="2">
    <source>
        <dbReference type="Proteomes" id="UP001187734"/>
    </source>
</evidence>
<keyword evidence="2" id="KW-1185">Reference proteome</keyword>
<name>A0AAE8SCD2_9HYPO</name>
<protein>
    <submittedName>
        <fullName evidence="1">Uncharacterized protein</fullName>
    </submittedName>
</protein>
<organism evidence="1 2">
    <name type="scientific">Fusarium torulosum</name>
    <dbReference type="NCBI Taxonomy" id="33205"/>
    <lineage>
        <taxon>Eukaryota</taxon>
        <taxon>Fungi</taxon>
        <taxon>Dikarya</taxon>
        <taxon>Ascomycota</taxon>
        <taxon>Pezizomycotina</taxon>
        <taxon>Sordariomycetes</taxon>
        <taxon>Hypocreomycetidae</taxon>
        <taxon>Hypocreales</taxon>
        <taxon>Nectriaceae</taxon>
        <taxon>Fusarium</taxon>
    </lineage>
</organism>
<sequence length="42" mass="4561">MRYTEILAIEMEAPDAARGIGTPVGFNFLGYFSSDNGFPGFT</sequence>
<proteinExistence type="predicted"/>
<evidence type="ECO:0000313" key="1">
    <source>
        <dbReference type="EMBL" id="SPJ70274.1"/>
    </source>
</evidence>
<dbReference type="AlphaFoldDB" id="A0AAE8SCD2"/>
<dbReference type="Proteomes" id="UP001187734">
    <property type="component" value="Unassembled WGS sequence"/>
</dbReference>
<reference evidence="1" key="1">
    <citation type="submission" date="2018-03" db="EMBL/GenBank/DDBJ databases">
        <authorList>
            <person name="Guldener U."/>
        </authorList>
    </citation>
    <scope>NUCLEOTIDE SEQUENCE</scope>
</reference>